<gene>
    <name evidence="2" type="ORF">ACFPN5_11285</name>
</gene>
<dbReference type="EMBL" id="JBHSMU010000010">
    <property type="protein sequence ID" value="MFC5460388.1"/>
    <property type="molecule type" value="Genomic_DNA"/>
</dbReference>
<accession>A0ABW0L5Z5</accession>
<name>A0ABW0L5Z5_9BURK</name>
<evidence type="ECO:0000256" key="1">
    <source>
        <dbReference type="SAM" id="Phobius"/>
    </source>
</evidence>
<feature type="transmembrane region" description="Helical" evidence="1">
    <location>
        <begin position="6"/>
        <end position="24"/>
    </location>
</feature>
<comment type="caution">
    <text evidence="2">The sequence shown here is derived from an EMBL/GenBank/DDBJ whole genome shotgun (WGS) entry which is preliminary data.</text>
</comment>
<feature type="transmembrane region" description="Helical" evidence="1">
    <location>
        <begin position="71"/>
        <end position="92"/>
    </location>
</feature>
<dbReference type="Pfam" id="PF11158">
    <property type="entry name" value="DUF2938"/>
    <property type="match status" value="1"/>
</dbReference>
<keyword evidence="1" id="KW-1133">Transmembrane helix</keyword>
<feature type="transmembrane region" description="Helical" evidence="1">
    <location>
        <begin position="137"/>
        <end position="156"/>
    </location>
</feature>
<sequence length="158" mass="16881">MELTFAVLVMGVGATWTVDVWAVVRQLLLGVPRPNYGHLGRWLGHMTRGRFLHKSIAAAARYPGEAVIGWIAHYLIGIVFAALLLAVTGPGWLAQPTIGPALLFGISTVLAPFLLMQPGMGAGIAAARAPRPAFTRLQSVFTHAVFGLGLYASAWLTH</sequence>
<evidence type="ECO:0000313" key="2">
    <source>
        <dbReference type="EMBL" id="MFC5460388.1"/>
    </source>
</evidence>
<evidence type="ECO:0000313" key="3">
    <source>
        <dbReference type="Proteomes" id="UP001596050"/>
    </source>
</evidence>
<proteinExistence type="predicted"/>
<dbReference type="RefSeq" id="WP_379783209.1">
    <property type="nucleotide sequence ID" value="NZ_JBHSMU010000010.1"/>
</dbReference>
<dbReference type="InterPro" id="IPR021329">
    <property type="entry name" value="DUF2938"/>
</dbReference>
<reference evidence="3" key="1">
    <citation type="journal article" date="2019" name="Int. J. Syst. Evol. Microbiol.">
        <title>The Global Catalogue of Microorganisms (GCM) 10K type strain sequencing project: providing services to taxonomists for standard genome sequencing and annotation.</title>
        <authorList>
            <consortium name="The Broad Institute Genomics Platform"/>
            <consortium name="The Broad Institute Genome Sequencing Center for Infectious Disease"/>
            <person name="Wu L."/>
            <person name="Ma J."/>
        </authorList>
    </citation>
    <scope>NUCLEOTIDE SEQUENCE [LARGE SCALE GENOMIC DNA]</scope>
    <source>
        <strain evidence="3">KACC 12649</strain>
    </source>
</reference>
<keyword evidence="1" id="KW-0472">Membrane</keyword>
<dbReference type="Proteomes" id="UP001596050">
    <property type="component" value="Unassembled WGS sequence"/>
</dbReference>
<keyword evidence="3" id="KW-1185">Reference proteome</keyword>
<keyword evidence="1" id="KW-0812">Transmembrane</keyword>
<protein>
    <submittedName>
        <fullName evidence="2">DUF2938 domain-containing protein</fullName>
    </submittedName>
</protein>
<feature type="transmembrane region" description="Helical" evidence="1">
    <location>
        <begin position="98"/>
        <end position="116"/>
    </location>
</feature>
<organism evidence="2 3">
    <name type="scientific">Massilia niabensis</name>
    <dbReference type="NCBI Taxonomy" id="544910"/>
    <lineage>
        <taxon>Bacteria</taxon>
        <taxon>Pseudomonadati</taxon>
        <taxon>Pseudomonadota</taxon>
        <taxon>Betaproteobacteria</taxon>
        <taxon>Burkholderiales</taxon>
        <taxon>Oxalobacteraceae</taxon>
        <taxon>Telluria group</taxon>
        <taxon>Massilia</taxon>
    </lineage>
</organism>